<comment type="caution">
    <text evidence="1">The sequence shown here is derived from an EMBL/GenBank/DDBJ whole genome shotgun (WGS) entry which is preliminary data.</text>
</comment>
<proteinExistence type="predicted"/>
<dbReference type="Proteomes" id="UP000299102">
    <property type="component" value="Unassembled WGS sequence"/>
</dbReference>
<keyword evidence="2" id="KW-1185">Reference proteome</keyword>
<protein>
    <submittedName>
        <fullName evidence="1">Uncharacterized protein</fullName>
    </submittedName>
</protein>
<name>A0A4C1ZAM7_EUMVA</name>
<organism evidence="1 2">
    <name type="scientific">Eumeta variegata</name>
    <name type="common">Bagworm moth</name>
    <name type="synonym">Eumeta japonica</name>
    <dbReference type="NCBI Taxonomy" id="151549"/>
    <lineage>
        <taxon>Eukaryota</taxon>
        <taxon>Metazoa</taxon>
        <taxon>Ecdysozoa</taxon>
        <taxon>Arthropoda</taxon>
        <taxon>Hexapoda</taxon>
        <taxon>Insecta</taxon>
        <taxon>Pterygota</taxon>
        <taxon>Neoptera</taxon>
        <taxon>Endopterygota</taxon>
        <taxon>Lepidoptera</taxon>
        <taxon>Glossata</taxon>
        <taxon>Ditrysia</taxon>
        <taxon>Tineoidea</taxon>
        <taxon>Psychidae</taxon>
        <taxon>Oiketicinae</taxon>
        <taxon>Eumeta</taxon>
    </lineage>
</organism>
<dbReference type="EMBL" id="BGZK01001749">
    <property type="protein sequence ID" value="GBP85626.1"/>
    <property type="molecule type" value="Genomic_DNA"/>
</dbReference>
<reference evidence="1 2" key="1">
    <citation type="journal article" date="2019" name="Commun. Biol.">
        <title>The bagworm genome reveals a unique fibroin gene that provides high tensile strength.</title>
        <authorList>
            <person name="Kono N."/>
            <person name="Nakamura H."/>
            <person name="Ohtoshi R."/>
            <person name="Tomita M."/>
            <person name="Numata K."/>
            <person name="Arakawa K."/>
        </authorList>
    </citation>
    <scope>NUCLEOTIDE SEQUENCE [LARGE SCALE GENOMIC DNA]</scope>
</reference>
<evidence type="ECO:0000313" key="2">
    <source>
        <dbReference type="Proteomes" id="UP000299102"/>
    </source>
</evidence>
<accession>A0A4C1ZAM7</accession>
<dbReference type="AlphaFoldDB" id="A0A4C1ZAM7"/>
<evidence type="ECO:0000313" key="1">
    <source>
        <dbReference type="EMBL" id="GBP85626.1"/>
    </source>
</evidence>
<gene>
    <name evidence="1" type="ORF">EVAR_62613_1</name>
</gene>
<sequence>MNDSSYIVTCTVLPYLRDYAESTNPRDVLIPADAIGAPSAPRPVFSVSTFHPPQSVSVRDRAVIATDTERGLPQEQRRGLKIQAGKIIPDTIDDCEASVKDR</sequence>